<dbReference type="Pfam" id="PF13231">
    <property type="entry name" value="PMT_2"/>
    <property type="match status" value="1"/>
</dbReference>
<dbReference type="AlphaFoldDB" id="R4PLV7"/>
<dbReference type="KEGG" id="saal:L336_0934"/>
<name>R4PLV7_9BACT</name>
<gene>
    <name evidence="10" type="ORF">L336_0934</name>
</gene>
<dbReference type="PANTHER" id="PTHR33908">
    <property type="entry name" value="MANNOSYLTRANSFERASE YKCB-RELATED"/>
    <property type="match status" value="1"/>
</dbReference>
<evidence type="ECO:0000313" key="11">
    <source>
        <dbReference type="Proteomes" id="UP000013893"/>
    </source>
</evidence>
<keyword evidence="11" id="KW-1185">Reference proteome</keyword>
<proteinExistence type="predicted"/>
<evidence type="ECO:0000256" key="6">
    <source>
        <dbReference type="ARBA" id="ARBA00022989"/>
    </source>
</evidence>
<evidence type="ECO:0000256" key="2">
    <source>
        <dbReference type="ARBA" id="ARBA00022475"/>
    </source>
</evidence>
<dbReference type="OrthoDB" id="9804326at2"/>
<feature type="domain" description="Glycosyltransferase RgtA/B/C/D-like" evidence="9">
    <location>
        <begin position="73"/>
        <end position="225"/>
    </location>
</feature>
<evidence type="ECO:0000256" key="8">
    <source>
        <dbReference type="SAM" id="Phobius"/>
    </source>
</evidence>
<evidence type="ECO:0000256" key="7">
    <source>
        <dbReference type="ARBA" id="ARBA00023136"/>
    </source>
</evidence>
<evidence type="ECO:0000256" key="1">
    <source>
        <dbReference type="ARBA" id="ARBA00004651"/>
    </source>
</evidence>
<dbReference type="EMBL" id="CP005957">
    <property type="protein sequence ID" value="AGL62633.1"/>
    <property type="molecule type" value="Genomic_DNA"/>
</dbReference>
<keyword evidence="5 8" id="KW-0812">Transmembrane</keyword>
<accession>R4PLV7</accession>
<dbReference type="InterPro" id="IPR050297">
    <property type="entry name" value="LipidA_mod_glycosyltrf_83"/>
</dbReference>
<feature type="transmembrane region" description="Helical" evidence="8">
    <location>
        <begin position="325"/>
        <end position="345"/>
    </location>
</feature>
<keyword evidence="3" id="KW-0328">Glycosyltransferase</keyword>
<dbReference type="STRING" id="1332188.L336_0934"/>
<feature type="transmembrane region" description="Helical" evidence="8">
    <location>
        <begin position="12"/>
        <end position="37"/>
    </location>
</feature>
<protein>
    <recommendedName>
        <fullName evidence="9">Glycosyltransferase RgtA/B/C/D-like domain-containing protein</fullName>
    </recommendedName>
</protein>
<reference evidence="10 11" key="1">
    <citation type="journal article" date="2013" name="Nat. Biotechnol.">
        <title>Genome sequences of rare, uncultured bacteria obtained by differential coverage binning of multiple metagenomes.</title>
        <authorList>
            <person name="Albertsen M."/>
            <person name="Hugenholtz P."/>
            <person name="Skarshewski A."/>
            <person name="Nielsen K.L."/>
            <person name="Tyson G.W."/>
            <person name="Nielsen P.H."/>
        </authorList>
    </citation>
    <scope>NUCLEOTIDE SEQUENCE [LARGE SCALE GENOMIC DNA]</scope>
    <source>
        <strain evidence="10">TM71</strain>
    </source>
</reference>
<evidence type="ECO:0000259" key="9">
    <source>
        <dbReference type="Pfam" id="PF13231"/>
    </source>
</evidence>
<dbReference type="GO" id="GO:0005886">
    <property type="term" value="C:plasma membrane"/>
    <property type="evidence" value="ECO:0007669"/>
    <property type="project" value="UniProtKB-SubCell"/>
</dbReference>
<evidence type="ECO:0000256" key="5">
    <source>
        <dbReference type="ARBA" id="ARBA00022692"/>
    </source>
</evidence>
<feature type="transmembrane region" description="Helical" evidence="8">
    <location>
        <begin position="302"/>
        <end position="319"/>
    </location>
</feature>
<dbReference type="GO" id="GO:0016763">
    <property type="term" value="F:pentosyltransferase activity"/>
    <property type="evidence" value="ECO:0007669"/>
    <property type="project" value="TreeGrafter"/>
</dbReference>
<feature type="transmembrane region" description="Helical" evidence="8">
    <location>
        <begin position="272"/>
        <end position="290"/>
    </location>
</feature>
<feature type="transmembrane region" description="Helical" evidence="8">
    <location>
        <begin position="357"/>
        <end position="379"/>
    </location>
</feature>
<keyword evidence="6 8" id="KW-1133">Transmembrane helix</keyword>
<evidence type="ECO:0000256" key="4">
    <source>
        <dbReference type="ARBA" id="ARBA00022679"/>
    </source>
</evidence>
<dbReference type="InterPro" id="IPR038731">
    <property type="entry name" value="RgtA/B/C-like"/>
</dbReference>
<keyword evidence="4" id="KW-0808">Transferase</keyword>
<feature type="transmembrane region" description="Helical" evidence="8">
    <location>
        <begin position="168"/>
        <end position="191"/>
    </location>
</feature>
<dbReference type="RefSeq" id="WP_015642083.1">
    <property type="nucleotide sequence ID" value="NC_021219.1"/>
</dbReference>
<feature type="transmembrane region" description="Helical" evidence="8">
    <location>
        <begin position="116"/>
        <end position="133"/>
    </location>
</feature>
<keyword evidence="7 8" id="KW-0472">Membrane</keyword>
<sequence>MRVRVTDFLIYRWRYIVSYGFLIVCVGVVLFIASFYVPGELREAELTSSVQSGSLSIKSLSPSMVIDLPYHVLQRVIFNIFGVSTFTIKLPSLILGVGTVLGLFLLLSTWFRRNVAVFGTIIAVTSTQFLFLVQDGTPGIMHTFVAVWLLFAATYVTRQKLFGTLWKVITLVLIGTALYLPLGSYLVLAILTTSLFHPHIRHIIKRFSRLRFILAIVLGCIAITPLIYASILDPGVARTLLGIPDHSIDFWRNTTQVGTDISGFASQSTGALVRPLYSLSIVLLAGIGLYKLITYKYTARSYITMVWGALLIPLIILNPERVTETFPLAALLMSLGIATLISDWYKLFPRNPYARVAGLIPLTIVIIGIMSLSVLRYIGNYQYNSSILSFYSKDLTLLQRQLTNLKSTSSNTILYAGPSEAAFYTLVAHYDKRFSVDRSFTASNQIVIVAHDARTHIPPRTELKEIVTNSRATDGNRFYIYQTPSK</sequence>
<dbReference type="GO" id="GO:0009103">
    <property type="term" value="P:lipopolysaccharide biosynthetic process"/>
    <property type="evidence" value="ECO:0007669"/>
    <property type="project" value="UniProtKB-ARBA"/>
</dbReference>
<organism evidence="10 11">
    <name type="scientific">Candidatus Saccharimonas aalborgensis</name>
    <dbReference type="NCBI Taxonomy" id="1332188"/>
    <lineage>
        <taxon>Bacteria</taxon>
        <taxon>Candidatus Saccharimonadota</taxon>
        <taxon>Candidatus Saccharimonadia</taxon>
        <taxon>Candidatus Saccharimonadales</taxon>
        <taxon>Candidatus Saccharimonadaceae</taxon>
        <taxon>Candidatus Saccharimonas</taxon>
    </lineage>
</organism>
<comment type="subcellular location">
    <subcellularLocation>
        <location evidence="1">Cell membrane</location>
        <topology evidence="1">Multi-pass membrane protein</topology>
    </subcellularLocation>
</comment>
<keyword evidence="2" id="KW-1003">Cell membrane</keyword>
<evidence type="ECO:0000313" key="10">
    <source>
        <dbReference type="EMBL" id="AGL62633.1"/>
    </source>
</evidence>
<dbReference type="Proteomes" id="UP000013893">
    <property type="component" value="Chromosome"/>
</dbReference>
<dbReference type="HOGENOM" id="CLU_561053_0_0_0"/>
<feature type="transmembrane region" description="Helical" evidence="8">
    <location>
        <begin position="212"/>
        <end position="231"/>
    </location>
</feature>
<evidence type="ECO:0000256" key="3">
    <source>
        <dbReference type="ARBA" id="ARBA00022676"/>
    </source>
</evidence>
<feature type="transmembrane region" description="Helical" evidence="8">
    <location>
        <begin position="93"/>
        <end position="110"/>
    </location>
</feature>
<dbReference type="PANTHER" id="PTHR33908:SF11">
    <property type="entry name" value="MEMBRANE PROTEIN"/>
    <property type="match status" value="1"/>
</dbReference>